<sequence>MLVNEFLEQTASQLTEFGLTTLNHALPERHLCVFFRNNHFATLFKRNDSELFLLCTDASVTHDDRIVWETLCDINQVSSTFLNSQFQHYSTEPSMKAEHHDPAVKGSEYYSDAGDYLRGPEQSGLTISGHQQQQLDQDYALALSLQEEEERVYRNRTSDGRRQSRQQFRQDSRLPPGFRASKGDDLYGVPDLTASAKHGKKDNNLTKSRISDEEFSRRMTEAFLPNEAQGSIHRRSLLSGQKHNSSSSSSNNNSGGGGDKTKQQRKKGKGLCIIC</sequence>
<evidence type="ECO:0000313" key="1">
    <source>
        <dbReference type="EMBL" id="KAJ1675487.1"/>
    </source>
</evidence>
<evidence type="ECO:0000313" key="2">
    <source>
        <dbReference type="Proteomes" id="UP001145114"/>
    </source>
</evidence>
<gene>
    <name evidence="1" type="ORF">EV182_001169</name>
</gene>
<comment type="caution">
    <text evidence="1">The sequence shown here is derived from an EMBL/GenBank/DDBJ whole genome shotgun (WGS) entry which is preliminary data.</text>
</comment>
<protein>
    <submittedName>
        <fullName evidence="1">Uncharacterized protein</fullName>
    </submittedName>
</protein>
<dbReference type="Proteomes" id="UP001145114">
    <property type="component" value="Unassembled WGS sequence"/>
</dbReference>
<reference evidence="1" key="1">
    <citation type="submission" date="2022-06" db="EMBL/GenBank/DDBJ databases">
        <title>Phylogenomic reconstructions and comparative analyses of Kickxellomycotina fungi.</title>
        <authorList>
            <person name="Reynolds N.K."/>
            <person name="Stajich J.E."/>
            <person name="Barry K."/>
            <person name="Grigoriev I.V."/>
            <person name="Crous P."/>
            <person name="Smith M.E."/>
        </authorList>
    </citation>
    <scope>NUCLEOTIDE SEQUENCE</scope>
    <source>
        <strain evidence="1">RSA 2271</strain>
    </source>
</reference>
<dbReference type="EMBL" id="JAMZIH010005283">
    <property type="protein sequence ID" value="KAJ1675487.1"/>
    <property type="molecule type" value="Genomic_DNA"/>
</dbReference>
<proteinExistence type="predicted"/>
<organism evidence="1 2">
    <name type="scientific">Spiromyces aspiralis</name>
    <dbReference type="NCBI Taxonomy" id="68401"/>
    <lineage>
        <taxon>Eukaryota</taxon>
        <taxon>Fungi</taxon>
        <taxon>Fungi incertae sedis</taxon>
        <taxon>Zoopagomycota</taxon>
        <taxon>Kickxellomycotina</taxon>
        <taxon>Kickxellomycetes</taxon>
        <taxon>Kickxellales</taxon>
        <taxon>Kickxellaceae</taxon>
        <taxon>Spiromyces</taxon>
    </lineage>
</organism>
<keyword evidence="2" id="KW-1185">Reference proteome</keyword>
<accession>A0ACC1HGA0</accession>
<name>A0ACC1HGA0_9FUNG</name>